<dbReference type="GO" id="GO:0005576">
    <property type="term" value="C:extracellular region"/>
    <property type="evidence" value="ECO:0007669"/>
    <property type="project" value="UniProtKB-SubCell"/>
</dbReference>
<keyword evidence="2" id="KW-0964">Secreted</keyword>
<comment type="caution">
    <text evidence="8">The sequence shown here is derived from an EMBL/GenBank/DDBJ whole genome shotgun (WGS) entry which is preliminary data.</text>
</comment>
<proteinExistence type="predicted"/>
<evidence type="ECO:0000313" key="8">
    <source>
        <dbReference type="EMBL" id="KAK3087685.1"/>
    </source>
</evidence>
<protein>
    <recommendedName>
        <fullName evidence="7">VWFA domain-containing protein</fullName>
    </recommendedName>
</protein>
<keyword evidence="9" id="KW-1185">Reference proteome</keyword>
<dbReference type="Proteomes" id="UP001186944">
    <property type="component" value="Unassembled WGS sequence"/>
</dbReference>
<dbReference type="SMART" id="SM00494">
    <property type="entry name" value="ChtBD2"/>
    <property type="match status" value="3"/>
</dbReference>
<dbReference type="InterPro" id="IPR036508">
    <property type="entry name" value="Chitin-bd_dom_sf"/>
</dbReference>
<dbReference type="PANTHER" id="PTHR24020">
    <property type="entry name" value="COLLAGEN ALPHA"/>
    <property type="match status" value="1"/>
</dbReference>
<evidence type="ECO:0000256" key="6">
    <source>
        <dbReference type="SAM" id="SignalP"/>
    </source>
</evidence>
<dbReference type="EMBL" id="VSWD01000011">
    <property type="protein sequence ID" value="KAK3087685.1"/>
    <property type="molecule type" value="Genomic_DNA"/>
</dbReference>
<dbReference type="InterPro" id="IPR050525">
    <property type="entry name" value="ECM_Assembly_Org"/>
</dbReference>
<evidence type="ECO:0000256" key="2">
    <source>
        <dbReference type="ARBA" id="ARBA00022525"/>
    </source>
</evidence>
<dbReference type="InterPro" id="IPR002035">
    <property type="entry name" value="VWF_A"/>
</dbReference>
<keyword evidence="5" id="KW-0325">Glycoprotein</keyword>
<evidence type="ECO:0000256" key="4">
    <source>
        <dbReference type="ARBA" id="ARBA00022737"/>
    </source>
</evidence>
<comment type="subcellular location">
    <subcellularLocation>
        <location evidence="1">Secreted</location>
    </subcellularLocation>
</comment>
<dbReference type="Gene3D" id="3.40.50.410">
    <property type="entry name" value="von Willebrand factor, type A domain"/>
    <property type="match status" value="1"/>
</dbReference>
<feature type="domain" description="VWFA" evidence="7">
    <location>
        <begin position="188"/>
        <end position="363"/>
    </location>
</feature>
<dbReference type="SUPFAM" id="SSF53300">
    <property type="entry name" value="vWA-like"/>
    <property type="match status" value="1"/>
</dbReference>
<gene>
    <name evidence="8" type="ORF">FSP39_009151</name>
</gene>
<evidence type="ECO:0000256" key="3">
    <source>
        <dbReference type="ARBA" id="ARBA00022729"/>
    </source>
</evidence>
<dbReference type="CDD" id="cd01472">
    <property type="entry name" value="vWA_collagen"/>
    <property type="match status" value="1"/>
</dbReference>
<dbReference type="SMART" id="SM00327">
    <property type="entry name" value="VWA"/>
    <property type="match status" value="1"/>
</dbReference>
<dbReference type="GO" id="GO:0008061">
    <property type="term" value="F:chitin binding"/>
    <property type="evidence" value="ECO:0007669"/>
    <property type="project" value="InterPro"/>
</dbReference>
<dbReference type="Pfam" id="PF00092">
    <property type="entry name" value="VWA"/>
    <property type="match status" value="1"/>
</dbReference>
<feature type="signal peptide" evidence="6">
    <location>
        <begin position="1"/>
        <end position="19"/>
    </location>
</feature>
<name>A0AA88XLK7_PINIB</name>
<dbReference type="SUPFAM" id="SSF57625">
    <property type="entry name" value="Invertebrate chitin-binding proteins"/>
    <property type="match status" value="3"/>
</dbReference>
<dbReference type="InterPro" id="IPR002557">
    <property type="entry name" value="Chitin-bd_dom"/>
</dbReference>
<organism evidence="8 9">
    <name type="scientific">Pinctada imbricata</name>
    <name type="common">Atlantic pearl-oyster</name>
    <name type="synonym">Pinctada martensii</name>
    <dbReference type="NCBI Taxonomy" id="66713"/>
    <lineage>
        <taxon>Eukaryota</taxon>
        <taxon>Metazoa</taxon>
        <taxon>Spiralia</taxon>
        <taxon>Lophotrochozoa</taxon>
        <taxon>Mollusca</taxon>
        <taxon>Bivalvia</taxon>
        <taxon>Autobranchia</taxon>
        <taxon>Pteriomorphia</taxon>
        <taxon>Pterioida</taxon>
        <taxon>Pterioidea</taxon>
        <taxon>Pteriidae</taxon>
        <taxon>Pinctada</taxon>
    </lineage>
</organism>
<evidence type="ECO:0000256" key="1">
    <source>
        <dbReference type="ARBA" id="ARBA00004613"/>
    </source>
</evidence>
<keyword evidence="4" id="KW-0677">Repeat</keyword>
<dbReference type="PRINTS" id="PR00453">
    <property type="entry name" value="VWFADOMAIN"/>
</dbReference>
<reference evidence="8" key="1">
    <citation type="submission" date="2019-08" db="EMBL/GenBank/DDBJ databases">
        <title>The improved chromosome-level genome for the pearl oyster Pinctada fucata martensii using PacBio sequencing and Hi-C.</title>
        <authorList>
            <person name="Zheng Z."/>
        </authorList>
    </citation>
    <scope>NUCLEOTIDE SEQUENCE</scope>
    <source>
        <strain evidence="8">ZZ-2019</strain>
        <tissue evidence="8">Adductor muscle</tissue>
    </source>
</reference>
<dbReference type="AlphaFoldDB" id="A0AA88XLK7"/>
<evidence type="ECO:0000259" key="7">
    <source>
        <dbReference type="PROSITE" id="PS50234"/>
    </source>
</evidence>
<sequence length="742" mass="81430">METFKIILKFSLLIVLCYAQFVDKTRVPKAVGSDVVEAVVSIIRNSCLFPDDRLYLRRLAYVESTDGLASKTFRPNYYGGIWQVDQDKFQMTKTDSALANARNMLADRMGIDWSQVVWQDLTKPLYSGLAAAMYTYLLTSGVGQSVPAGIEYQAVFWQNTSRPGSEVSVFYSGANKLETGCTRADNLDLAFVVDSSASLSSRDFEAAKQFIGNVLGVFDIARNATRVAVVKYSTTVEAQFNFLAYTKKSDVLAAIKNMRYSPGGTHTAEALAYTVNNVYSEIEGARRGSAKVLILITDGRSENEVDTIREATIAKNKGISIFTIGVTPQVDQVELNAVASLPTCTHVQLLNAFSDLDSLKAEIQQVSCKAPAVLTSNNYTYPCGNDVNVQILPNVTVGSTVTVTVMEGTVSIFGSVSYSTASAVLNEFTRVADTRAPMSFYISGNDSVALAFVSSNPGSCVTNFHVDVQQGVSLKPNSHVLCIEHRIIQNCSANTLFQSFPLITQPGTGFQNPCSPFLGHVQIFVYPGINDRFIYCDKQGNPFIVLCPIDEIYDPSYQACVPGTLIKVTTPGTTFIPITTPTTPPPATITPRPSPGSLLNPCTADNILKGFFFFEYPGNDQVYIECYNIPNVARIKSCPDHHYWSQTHLTCLYRDVVVDPTKDTYHMGQANPCGTVPDLFFYTIPGVDNRYIHCDNFGDAFEKTCPDNKVWRQDILQCVPRGLILTNTEIPGVSNQNLGGRK</sequence>
<evidence type="ECO:0000313" key="9">
    <source>
        <dbReference type="Proteomes" id="UP001186944"/>
    </source>
</evidence>
<evidence type="ECO:0000256" key="5">
    <source>
        <dbReference type="ARBA" id="ARBA00023180"/>
    </source>
</evidence>
<dbReference type="PANTHER" id="PTHR24020:SF20">
    <property type="entry name" value="PH DOMAIN-CONTAINING PROTEIN"/>
    <property type="match status" value="1"/>
</dbReference>
<dbReference type="PROSITE" id="PS50234">
    <property type="entry name" value="VWFA"/>
    <property type="match status" value="1"/>
</dbReference>
<keyword evidence="3 6" id="KW-0732">Signal</keyword>
<accession>A0AA88XLK7</accession>
<dbReference type="InterPro" id="IPR036465">
    <property type="entry name" value="vWFA_dom_sf"/>
</dbReference>
<dbReference type="FunFam" id="3.40.50.410:FF:000004">
    <property type="entry name" value="collagen alpha-6(VI) chain"/>
    <property type="match status" value="1"/>
</dbReference>
<feature type="chain" id="PRO_5041656009" description="VWFA domain-containing protein" evidence="6">
    <location>
        <begin position="20"/>
        <end position="742"/>
    </location>
</feature>